<dbReference type="Pfam" id="PF00270">
    <property type="entry name" value="DEAD"/>
    <property type="match status" value="1"/>
</dbReference>
<evidence type="ECO:0000313" key="3">
    <source>
        <dbReference type="Proteomes" id="UP001229836"/>
    </source>
</evidence>
<dbReference type="PROSITE" id="PS51192">
    <property type="entry name" value="HELICASE_ATP_BIND_1"/>
    <property type="match status" value="1"/>
</dbReference>
<dbReference type="SMART" id="SM00487">
    <property type="entry name" value="DEXDc"/>
    <property type="match status" value="1"/>
</dbReference>
<sequence length="714" mass="79960">MTTSENPTNKRTVPAVSIKTACTGTSNKANELGMRPMQERAFEKRGEQYLLIKSPPASGKSRALMFIALDKLANQSIKQALIVVPERSIGSSFADEELTKYGFWADWKVQPHWNLCNAPNADDEKVAKSKVKAVGEFLAGDDKVLVCTHATFRFAVEELGVEVFDNRLLAIDEFHHVSSNPDNKLGNQLGQFIERDKAHIVAMTGSYFRGDSEAVLSPTDENKFETVTYTYYEQLNGYSYLKALDIGYFFYTGKYTDAVMKVLDPNLKTIIHIPNVNSKESTKIGKHLEVEHIMDELGTWKGVDDETGFHLIEITTEFGNKRTLKVADLVDDSDAAKRSKVLTALKNPTQRFNRDHVDIIIALGMAKEGFDWIWCEHALTIGYRSSLTEIVQIIGRATRDAEGKYRAKFTNLIAEPDASEKLVVEAVNDMLKAIAASLLMEQVLAPRFEFTPKDQGALDGFDYGEDGYQKGKNNIGINDKTGQVHVEINGLKKPESEEANRICKEDLNEIITAFVQNKSAIERGLFDQENIVPEELTQLALGKIVQEKYPELEAEDQEAVRQHAIAAFNLIQQAKKELEQAQETLGGTTPQFTDTDNKPESNLAFIQGVKRFINVRDLDIDLIDHINPFESAYAVLSKAMDEATLRQVQAHISAKRINLSPEEAKELAIRAVQFKKERGRLPDINSQDAWEKRMAEGVAAFARFKAQEKAKSGI</sequence>
<feature type="domain" description="Helicase ATP-binding" evidence="1">
    <location>
        <begin position="41"/>
        <end position="225"/>
    </location>
</feature>
<organism evidence="2 3">
    <name type="scientific">Acinetobacter corruptisaponis</name>
    <dbReference type="NCBI Taxonomy" id="3045147"/>
    <lineage>
        <taxon>Bacteria</taxon>
        <taxon>Pseudomonadati</taxon>
        <taxon>Pseudomonadota</taxon>
        <taxon>Gammaproteobacteria</taxon>
        <taxon>Moraxellales</taxon>
        <taxon>Moraxellaceae</taxon>
        <taxon>Acinetobacter</taxon>
    </lineage>
</organism>
<dbReference type="GO" id="GO:0004386">
    <property type="term" value="F:helicase activity"/>
    <property type="evidence" value="ECO:0007669"/>
    <property type="project" value="UniProtKB-KW"/>
</dbReference>
<keyword evidence="2" id="KW-0547">Nucleotide-binding</keyword>
<reference evidence="2 3" key="1">
    <citation type="submission" date="2023-05" db="EMBL/GenBank/DDBJ databases">
        <title>The complete genome of Acinetobacter sp. nov KCTC 92772.</title>
        <authorList>
            <person name="Zhou G."/>
        </authorList>
    </citation>
    <scope>NUCLEOTIDE SEQUENCE [LARGE SCALE GENOMIC DNA]</scope>
    <source>
        <strain evidence="2 3">KCTC 92772</strain>
    </source>
</reference>
<keyword evidence="2" id="KW-0067">ATP-binding</keyword>
<name>A0ABY8S0F6_9GAMM</name>
<dbReference type="InterPro" id="IPR014001">
    <property type="entry name" value="Helicase_ATP-bd"/>
</dbReference>
<dbReference type="EMBL" id="CP125669">
    <property type="protein sequence ID" value="WHP04746.1"/>
    <property type="molecule type" value="Genomic_DNA"/>
</dbReference>
<dbReference type="Proteomes" id="UP001229836">
    <property type="component" value="Chromosome"/>
</dbReference>
<keyword evidence="2" id="KW-0378">Hydrolase</keyword>
<dbReference type="InterPro" id="IPR027417">
    <property type="entry name" value="P-loop_NTPase"/>
</dbReference>
<dbReference type="RefSeq" id="WP_279958750.1">
    <property type="nucleotide sequence ID" value="NZ_CP125669.1"/>
</dbReference>
<gene>
    <name evidence="2" type="ORF">QLH32_11845</name>
</gene>
<dbReference type="Gene3D" id="3.40.50.300">
    <property type="entry name" value="P-loop containing nucleotide triphosphate hydrolases"/>
    <property type="match status" value="2"/>
</dbReference>
<accession>A0ABY8S0F6</accession>
<evidence type="ECO:0000313" key="2">
    <source>
        <dbReference type="EMBL" id="WHP04746.1"/>
    </source>
</evidence>
<protein>
    <submittedName>
        <fullName evidence="2">DEAD/DEAH box helicase</fullName>
    </submittedName>
</protein>
<keyword evidence="3" id="KW-1185">Reference proteome</keyword>
<dbReference type="InterPro" id="IPR011545">
    <property type="entry name" value="DEAD/DEAH_box_helicase_dom"/>
</dbReference>
<dbReference type="SUPFAM" id="SSF52540">
    <property type="entry name" value="P-loop containing nucleoside triphosphate hydrolases"/>
    <property type="match status" value="1"/>
</dbReference>
<evidence type="ECO:0000259" key="1">
    <source>
        <dbReference type="PROSITE" id="PS51192"/>
    </source>
</evidence>
<proteinExistence type="predicted"/>
<keyword evidence="2" id="KW-0347">Helicase</keyword>